<evidence type="ECO:0008006" key="3">
    <source>
        <dbReference type="Google" id="ProtNLM"/>
    </source>
</evidence>
<name>A0A090U4L1_9VIBR</name>
<dbReference type="Proteomes" id="UP000029224">
    <property type="component" value="Unassembled WGS sequence"/>
</dbReference>
<dbReference type="PROSITE" id="PS51257">
    <property type="entry name" value="PROKAR_LIPOPROTEIN"/>
    <property type="match status" value="1"/>
</dbReference>
<reference evidence="1 2" key="1">
    <citation type="submission" date="2014-09" db="EMBL/GenBank/DDBJ databases">
        <title>Vibrio maritimus JCM 19240. (C210) whole genome shotgun sequence.</title>
        <authorList>
            <person name="Sawabe T."/>
            <person name="Meirelles P."/>
            <person name="Nakanishi M."/>
            <person name="Sayaka M."/>
            <person name="Hattori M."/>
            <person name="Ohkuma M."/>
        </authorList>
    </citation>
    <scope>NUCLEOTIDE SEQUENCE [LARGE SCALE GENOMIC DNA]</scope>
    <source>
        <strain evidence="1 2">JCM 19240</strain>
    </source>
</reference>
<dbReference type="EMBL" id="BBMT01000021">
    <property type="protein sequence ID" value="GAL37832.1"/>
    <property type="molecule type" value="Genomic_DNA"/>
</dbReference>
<evidence type="ECO:0000313" key="2">
    <source>
        <dbReference type="Proteomes" id="UP000029224"/>
    </source>
</evidence>
<comment type="caution">
    <text evidence="1">The sequence shown here is derived from an EMBL/GenBank/DDBJ whole genome shotgun (WGS) entry which is preliminary data.</text>
</comment>
<reference evidence="1 2" key="2">
    <citation type="submission" date="2014-09" db="EMBL/GenBank/DDBJ databases">
        <authorList>
            <consortium name="NBRP consortium"/>
            <person name="Sawabe T."/>
            <person name="Meirelles P."/>
            <person name="Nakanishi M."/>
            <person name="Sayaka M."/>
            <person name="Hattori M."/>
            <person name="Ohkuma M."/>
        </authorList>
    </citation>
    <scope>NUCLEOTIDE SEQUENCE [LARGE SCALE GENOMIC DNA]</scope>
    <source>
        <strain evidence="1 2">JCM 19240</strain>
    </source>
</reference>
<evidence type="ECO:0000313" key="1">
    <source>
        <dbReference type="EMBL" id="GAL37832.1"/>
    </source>
</evidence>
<sequence length="37" mass="3910">MKPAEKAITLAFTGASGALTVCACSSVYWLKITPCIY</sequence>
<dbReference type="AlphaFoldDB" id="A0A090U4L1"/>
<protein>
    <recommendedName>
        <fullName evidence="3">Lipoprotein</fullName>
    </recommendedName>
</protein>
<proteinExistence type="predicted"/>
<gene>
    <name evidence="1" type="ORF">JCM19240_6748</name>
</gene>
<keyword evidence="2" id="KW-1185">Reference proteome</keyword>
<accession>A0A090U4L1</accession>
<organism evidence="1 2">
    <name type="scientific">Vibrio maritimus</name>
    <dbReference type="NCBI Taxonomy" id="990268"/>
    <lineage>
        <taxon>Bacteria</taxon>
        <taxon>Pseudomonadati</taxon>
        <taxon>Pseudomonadota</taxon>
        <taxon>Gammaproteobacteria</taxon>
        <taxon>Vibrionales</taxon>
        <taxon>Vibrionaceae</taxon>
        <taxon>Vibrio</taxon>
    </lineage>
</organism>